<dbReference type="InterPro" id="IPR058624">
    <property type="entry name" value="MdtA-like_HH"/>
</dbReference>
<evidence type="ECO:0000259" key="4">
    <source>
        <dbReference type="Pfam" id="PF25876"/>
    </source>
</evidence>
<feature type="domain" description="Multidrug resistance protein MdtA-like beta-barrel" evidence="6">
    <location>
        <begin position="241"/>
        <end position="298"/>
    </location>
</feature>
<organism evidence="8 9">
    <name type="scientific">Sinobacterium norvegicum</name>
    <dbReference type="NCBI Taxonomy" id="1641715"/>
    <lineage>
        <taxon>Bacteria</taxon>
        <taxon>Pseudomonadati</taxon>
        <taxon>Pseudomonadota</taxon>
        <taxon>Gammaproteobacteria</taxon>
        <taxon>Cellvibrionales</taxon>
        <taxon>Spongiibacteraceae</taxon>
        <taxon>Sinobacterium</taxon>
    </lineage>
</organism>
<dbReference type="EMBL" id="CAKLPX010000001">
    <property type="protein sequence ID" value="CAH0991442.1"/>
    <property type="molecule type" value="Genomic_DNA"/>
</dbReference>
<evidence type="ECO:0000259" key="5">
    <source>
        <dbReference type="Pfam" id="PF25917"/>
    </source>
</evidence>
<reference evidence="8" key="1">
    <citation type="submission" date="2021-12" db="EMBL/GenBank/DDBJ databases">
        <authorList>
            <person name="Rodrigo-Torres L."/>
            <person name="Arahal R. D."/>
            <person name="Lucena T."/>
        </authorList>
    </citation>
    <scope>NUCLEOTIDE SEQUENCE</scope>
    <source>
        <strain evidence="8">CECT 8267</strain>
    </source>
</reference>
<protein>
    <submittedName>
        <fullName evidence="8">Efflux pump periplasmic linker BepF</fullName>
    </submittedName>
</protein>
<gene>
    <name evidence="8" type="primary">bepF_1</name>
    <name evidence="8" type="ORF">SIN8267_01548</name>
</gene>
<dbReference type="InterPro" id="IPR058625">
    <property type="entry name" value="MdtA-like_BSH"/>
</dbReference>
<dbReference type="Pfam" id="PF25967">
    <property type="entry name" value="RND-MFP_C"/>
    <property type="match status" value="1"/>
</dbReference>
<evidence type="ECO:0000256" key="3">
    <source>
        <dbReference type="SAM" id="SignalP"/>
    </source>
</evidence>
<feature type="domain" description="Multidrug resistance protein MdtA-like alpha-helical hairpin" evidence="4">
    <location>
        <begin position="106"/>
        <end position="174"/>
    </location>
</feature>
<feature type="domain" description="Multidrug resistance protein MdtA-like C-terminal permuted SH3" evidence="7">
    <location>
        <begin position="305"/>
        <end position="364"/>
    </location>
</feature>
<dbReference type="Gene3D" id="2.40.420.20">
    <property type="match status" value="1"/>
</dbReference>
<keyword evidence="3" id="KW-0732">Signal</keyword>
<dbReference type="PANTHER" id="PTHR30158">
    <property type="entry name" value="ACRA/E-RELATED COMPONENT OF DRUG EFFLUX TRANSPORTER"/>
    <property type="match status" value="1"/>
</dbReference>
<accession>A0ABN8EGH9</accession>
<keyword evidence="9" id="KW-1185">Reference proteome</keyword>
<dbReference type="PROSITE" id="PS51257">
    <property type="entry name" value="PROKAR_LIPOPROTEIN"/>
    <property type="match status" value="1"/>
</dbReference>
<sequence length="393" mass="42680">MQSSLKKNLFKPVILLSFAAALVACGDKGGEQQAPPPPAVTVETVGKAAVNSSWEFVGRTVAVQDVNLRARIQGYLESIHFQEGEFVEKGTLLFEIDDQPYIADESRAKADLAKARAEEANANKNYQRGKTLHPQGTISDTEFENLKVSALSAKANVESALAALKTAELNLGYTKISSPIDGVVGSKALSIGDLVTSNDVLLTIVQQDPMHVTFPVNERLMARTEQSGREQRLDGSAEAILVPSIRLANGDTYGFEGRFDFVDNRVDRSTGTINVRAVFPNPDGRLIPGQYVRVDVREEQAQEQVIVPQKSIQQDQLGHYVVVVDAESNAMTQRVELGDVDGINRVVLKGLSGGEILIVEGLQKVRPGQPVKAIDRGQLEQAQQKALQQKAAE</sequence>
<evidence type="ECO:0000313" key="8">
    <source>
        <dbReference type="EMBL" id="CAH0991442.1"/>
    </source>
</evidence>
<evidence type="ECO:0000259" key="6">
    <source>
        <dbReference type="Pfam" id="PF25944"/>
    </source>
</evidence>
<feature type="chain" id="PRO_5046809160" evidence="3">
    <location>
        <begin position="27"/>
        <end position="393"/>
    </location>
</feature>
<comment type="similarity">
    <text evidence="2">Belongs to the membrane fusion protein (MFP) (TC 8.A.1) family.</text>
</comment>
<dbReference type="Pfam" id="PF25876">
    <property type="entry name" value="HH_MFP_RND"/>
    <property type="match status" value="1"/>
</dbReference>
<dbReference type="Pfam" id="PF25944">
    <property type="entry name" value="Beta-barrel_RND"/>
    <property type="match status" value="1"/>
</dbReference>
<evidence type="ECO:0000256" key="1">
    <source>
        <dbReference type="ARBA" id="ARBA00004519"/>
    </source>
</evidence>
<dbReference type="Gene3D" id="1.10.287.470">
    <property type="entry name" value="Helix hairpin bin"/>
    <property type="match status" value="1"/>
</dbReference>
<feature type="signal peptide" evidence="3">
    <location>
        <begin position="1"/>
        <end position="26"/>
    </location>
</feature>
<dbReference type="InterPro" id="IPR006143">
    <property type="entry name" value="RND_pump_MFP"/>
</dbReference>
<evidence type="ECO:0000256" key="2">
    <source>
        <dbReference type="ARBA" id="ARBA00009477"/>
    </source>
</evidence>
<dbReference type="Proteomes" id="UP000838100">
    <property type="component" value="Unassembled WGS sequence"/>
</dbReference>
<proteinExistence type="inferred from homology"/>
<dbReference type="Gene3D" id="2.40.50.100">
    <property type="match status" value="1"/>
</dbReference>
<comment type="subcellular location">
    <subcellularLocation>
        <location evidence="1">Cell inner membrane</location>
        <topology evidence="1">Lipid-anchor</topology>
    </subcellularLocation>
</comment>
<dbReference type="PANTHER" id="PTHR30158:SF10">
    <property type="entry name" value="CATION EFFLUX PUMP"/>
    <property type="match status" value="1"/>
</dbReference>
<name>A0ABN8EGH9_9GAMM</name>
<evidence type="ECO:0000313" key="9">
    <source>
        <dbReference type="Proteomes" id="UP000838100"/>
    </source>
</evidence>
<dbReference type="Pfam" id="PF25917">
    <property type="entry name" value="BSH_RND"/>
    <property type="match status" value="1"/>
</dbReference>
<feature type="domain" description="Multidrug resistance protein MdtA-like barrel-sandwich hybrid" evidence="5">
    <location>
        <begin position="65"/>
        <end position="206"/>
    </location>
</feature>
<evidence type="ECO:0000259" key="7">
    <source>
        <dbReference type="Pfam" id="PF25967"/>
    </source>
</evidence>
<dbReference type="InterPro" id="IPR058626">
    <property type="entry name" value="MdtA-like_b-barrel"/>
</dbReference>
<dbReference type="InterPro" id="IPR058627">
    <property type="entry name" value="MdtA-like_C"/>
</dbReference>
<dbReference type="Gene3D" id="2.40.30.170">
    <property type="match status" value="1"/>
</dbReference>
<dbReference type="NCBIfam" id="TIGR01730">
    <property type="entry name" value="RND_mfp"/>
    <property type="match status" value="1"/>
</dbReference>
<dbReference type="SUPFAM" id="SSF111369">
    <property type="entry name" value="HlyD-like secretion proteins"/>
    <property type="match status" value="1"/>
</dbReference>
<comment type="caution">
    <text evidence="8">The sequence shown here is derived from an EMBL/GenBank/DDBJ whole genome shotgun (WGS) entry which is preliminary data.</text>
</comment>